<protein>
    <submittedName>
        <fullName evidence="2">Uncharacterized protein</fullName>
    </submittedName>
</protein>
<keyword evidence="3" id="KW-1185">Reference proteome</keyword>
<sequence length="109" mass="11936">MVRKGKETYIGIAYYPSDISQTLNQQYRGKTHGSSDEEPLELVIVEHDASSGTTISEEHYDDSTVTDITEDSDSDGDAHSQEATDMEADGTETESVIRSASTVSREDSQ</sequence>
<organism evidence="2 3">
    <name type="scientific">Mytilus galloprovincialis</name>
    <name type="common">Mediterranean mussel</name>
    <dbReference type="NCBI Taxonomy" id="29158"/>
    <lineage>
        <taxon>Eukaryota</taxon>
        <taxon>Metazoa</taxon>
        <taxon>Spiralia</taxon>
        <taxon>Lophotrochozoa</taxon>
        <taxon>Mollusca</taxon>
        <taxon>Bivalvia</taxon>
        <taxon>Autobranchia</taxon>
        <taxon>Pteriomorphia</taxon>
        <taxon>Mytilida</taxon>
        <taxon>Mytiloidea</taxon>
        <taxon>Mytilidae</taxon>
        <taxon>Mytilinae</taxon>
        <taxon>Mytilus</taxon>
    </lineage>
</organism>
<evidence type="ECO:0000256" key="1">
    <source>
        <dbReference type="SAM" id="MobiDB-lite"/>
    </source>
</evidence>
<dbReference type="Proteomes" id="UP000596742">
    <property type="component" value="Unassembled WGS sequence"/>
</dbReference>
<dbReference type="AlphaFoldDB" id="A0A8B6G8J5"/>
<proteinExistence type="predicted"/>
<reference evidence="2" key="1">
    <citation type="submission" date="2018-11" db="EMBL/GenBank/DDBJ databases">
        <authorList>
            <person name="Alioto T."/>
            <person name="Alioto T."/>
        </authorList>
    </citation>
    <scope>NUCLEOTIDE SEQUENCE</scope>
</reference>
<feature type="region of interest" description="Disordered" evidence="1">
    <location>
        <begin position="47"/>
        <end position="109"/>
    </location>
</feature>
<comment type="caution">
    <text evidence="2">The sequence shown here is derived from an EMBL/GenBank/DDBJ whole genome shotgun (WGS) entry which is preliminary data.</text>
</comment>
<feature type="compositionally biased region" description="Polar residues" evidence="1">
    <location>
        <begin position="93"/>
        <end position="103"/>
    </location>
</feature>
<name>A0A8B6G8J5_MYTGA</name>
<evidence type="ECO:0000313" key="3">
    <source>
        <dbReference type="Proteomes" id="UP000596742"/>
    </source>
</evidence>
<evidence type="ECO:0000313" key="2">
    <source>
        <dbReference type="EMBL" id="VDI60379.1"/>
    </source>
</evidence>
<gene>
    <name evidence="2" type="ORF">MGAL_10B059677</name>
</gene>
<dbReference type="EMBL" id="UYJE01008030">
    <property type="protein sequence ID" value="VDI60379.1"/>
    <property type="molecule type" value="Genomic_DNA"/>
</dbReference>
<accession>A0A8B6G8J5</accession>